<dbReference type="EMBL" id="SRPE01000008">
    <property type="protein sequence ID" value="TGN26152.1"/>
    <property type="molecule type" value="Genomic_DNA"/>
</dbReference>
<evidence type="ECO:0000256" key="1">
    <source>
        <dbReference type="ARBA" id="ARBA00023015"/>
    </source>
</evidence>
<gene>
    <name evidence="5" type="ORF">E4J94_12435</name>
</gene>
<dbReference type="AlphaFoldDB" id="A0A4Z1BQM8"/>
<keyword evidence="6" id="KW-1185">Reference proteome</keyword>
<dbReference type="OrthoDB" id="9799747at2"/>
<dbReference type="SUPFAM" id="SSF46785">
    <property type="entry name" value="Winged helix' DNA-binding domain"/>
    <property type="match status" value="1"/>
</dbReference>
<reference evidence="5 6" key="1">
    <citation type="submission" date="2019-03" db="EMBL/GenBank/DDBJ databases">
        <title>Empedobacter tilapiae sp. nov., isolated from an intestine of Nile tilapia Oreochromis niloticus.</title>
        <authorList>
            <person name="Kim Y.-O."/>
            <person name="Yoon J.-H."/>
        </authorList>
    </citation>
    <scope>NUCLEOTIDE SEQUENCE [LARGE SCALE GENOMIC DNA]</scope>
    <source>
        <strain evidence="5 6">MRS2</strain>
    </source>
</reference>
<dbReference type="Gene3D" id="1.10.10.10">
    <property type="entry name" value="Winged helix-like DNA-binding domain superfamily/Winged helix DNA-binding domain"/>
    <property type="match status" value="1"/>
</dbReference>
<sequence>MKKEKDLIDVLITEWNLERPELDVDAMQIVGRIMKLGKIFENRASMALKDNGIYYTDLDVLATLRRSGFPYQLTPKQLMQSVVITSGAMTALLNRLTKLELIYRAADENDGRISLAGLTEKGKEVIDDAIHKRFDEAKKSIKILSKKERSDLSVLLRKLLIELDE</sequence>
<dbReference type="Pfam" id="PF12802">
    <property type="entry name" value="MarR_2"/>
    <property type="match status" value="1"/>
</dbReference>
<accession>A0A4Z1BQM8</accession>
<name>A0A4Z1BQM8_9FLAO</name>
<organism evidence="5 6">
    <name type="scientific">Empedobacter tilapiae</name>
    <dbReference type="NCBI Taxonomy" id="2491114"/>
    <lineage>
        <taxon>Bacteria</taxon>
        <taxon>Pseudomonadati</taxon>
        <taxon>Bacteroidota</taxon>
        <taxon>Flavobacteriia</taxon>
        <taxon>Flavobacteriales</taxon>
        <taxon>Weeksellaceae</taxon>
        <taxon>Empedobacter</taxon>
    </lineage>
</organism>
<dbReference type="PANTHER" id="PTHR42756:SF1">
    <property type="entry name" value="TRANSCRIPTIONAL REPRESSOR OF EMRAB OPERON"/>
    <property type="match status" value="1"/>
</dbReference>
<feature type="domain" description="HTH marR-type" evidence="4">
    <location>
        <begin position="26"/>
        <end position="161"/>
    </location>
</feature>
<evidence type="ECO:0000313" key="5">
    <source>
        <dbReference type="EMBL" id="TGN26152.1"/>
    </source>
</evidence>
<keyword evidence="1" id="KW-0805">Transcription regulation</keyword>
<dbReference type="GO" id="GO:0003677">
    <property type="term" value="F:DNA binding"/>
    <property type="evidence" value="ECO:0007669"/>
    <property type="project" value="UniProtKB-KW"/>
</dbReference>
<dbReference type="PROSITE" id="PS50995">
    <property type="entry name" value="HTH_MARR_2"/>
    <property type="match status" value="1"/>
</dbReference>
<protein>
    <submittedName>
        <fullName evidence="5">MarR family transcriptional regulator</fullName>
    </submittedName>
</protein>
<evidence type="ECO:0000256" key="3">
    <source>
        <dbReference type="ARBA" id="ARBA00023163"/>
    </source>
</evidence>
<keyword evidence="3" id="KW-0804">Transcription</keyword>
<dbReference type="SMART" id="SM00347">
    <property type="entry name" value="HTH_MARR"/>
    <property type="match status" value="1"/>
</dbReference>
<dbReference type="GO" id="GO:0003700">
    <property type="term" value="F:DNA-binding transcription factor activity"/>
    <property type="evidence" value="ECO:0007669"/>
    <property type="project" value="InterPro"/>
</dbReference>
<evidence type="ECO:0000256" key="2">
    <source>
        <dbReference type="ARBA" id="ARBA00023125"/>
    </source>
</evidence>
<comment type="caution">
    <text evidence="5">The sequence shown here is derived from an EMBL/GenBank/DDBJ whole genome shotgun (WGS) entry which is preliminary data.</text>
</comment>
<dbReference type="RefSeq" id="WP_135836122.1">
    <property type="nucleotide sequence ID" value="NZ_SRPE01000008.1"/>
</dbReference>
<dbReference type="PANTHER" id="PTHR42756">
    <property type="entry name" value="TRANSCRIPTIONAL REGULATOR, MARR"/>
    <property type="match status" value="1"/>
</dbReference>
<keyword evidence="2" id="KW-0238">DNA-binding</keyword>
<dbReference type="InterPro" id="IPR000835">
    <property type="entry name" value="HTH_MarR-typ"/>
</dbReference>
<dbReference type="InterPro" id="IPR036390">
    <property type="entry name" value="WH_DNA-bd_sf"/>
</dbReference>
<dbReference type="PRINTS" id="PR00598">
    <property type="entry name" value="HTHMARR"/>
</dbReference>
<evidence type="ECO:0000259" key="4">
    <source>
        <dbReference type="PROSITE" id="PS50995"/>
    </source>
</evidence>
<dbReference type="Proteomes" id="UP000297998">
    <property type="component" value="Unassembled WGS sequence"/>
</dbReference>
<dbReference type="InterPro" id="IPR036388">
    <property type="entry name" value="WH-like_DNA-bd_sf"/>
</dbReference>
<evidence type="ECO:0000313" key="6">
    <source>
        <dbReference type="Proteomes" id="UP000297998"/>
    </source>
</evidence>
<proteinExistence type="predicted"/>